<evidence type="ECO:0000259" key="9">
    <source>
        <dbReference type="PROSITE" id="PS51258"/>
    </source>
</evidence>
<dbReference type="FunFam" id="2.60.40.150:FF:000002">
    <property type="entry name" value="Protein unc-13 homolog B"/>
    <property type="match status" value="1"/>
</dbReference>
<dbReference type="Gene3D" id="2.60.40.150">
    <property type="entry name" value="C2 domain"/>
    <property type="match status" value="2"/>
</dbReference>
<feature type="compositionally biased region" description="Basic residues" evidence="6">
    <location>
        <begin position="1152"/>
        <end position="1161"/>
    </location>
</feature>
<dbReference type="Pfam" id="PF06292">
    <property type="entry name" value="MUN"/>
    <property type="match status" value="1"/>
</dbReference>
<evidence type="ECO:0000259" key="8">
    <source>
        <dbReference type="PROSITE" id="PS50081"/>
    </source>
</evidence>
<evidence type="ECO:0000259" key="10">
    <source>
        <dbReference type="PROSITE" id="PS51259"/>
    </source>
</evidence>
<feature type="region of interest" description="Disordered" evidence="6">
    <location>
        <begin position="428"/>
        <end position="447"/>
    </location>
</feature>
<dbReference type="GO" id="GO:0008270">
    <property type="term" value="F:zinc ion binding"/>
    <property type="evidence" value="ECO:0007669"/>
    <property type="project" value="UniProtKB-KW"/>
</dbReference>
<reference evidence="11 12" key="2">
    <citation type="submission" date="2018-11" db="EMBL/GenBank/DDBJ databases">
        <authorList>
            <consortium name="Pathogen Informatics"/>
        </authorList>
    </citation>
    <scope>NUCLEOTIDE SEQUENCE [LARGE SCALE GENOMIC DNA]</scope>
</reference>
<dbReference type="Gene3D" id="1.10.357.50">
    <property type="match status" value="2"/>
</dbReference>
<dbReference type="OrthoDB" id="5831756at2759"/>
<dbReference type="InterPro" id="IPR000008">
    <property type="entry name" value="C2_dom"/>
</dbReference>
<feature type="compositionally biased region" description="Basic and acidic residues" evidence="6">
    <location>
        <begin position="1223"/>
        <end position="1251"/>
    </location>
</feature>
<dbReference type="SMART" id="SM00239">
    <property type="entry name" value="C2"/>
    <property type="match status" value="2"/>
</dbReference>
<dbReference type="GO" id="GO:0016081">
    <property type="term" value="P:synaptic vesicle docking"/>
    <property type="evidence" value="ECO:0007669"/>
    <property type="project" value="TreeGrafter"/>
</dbReference>
<organism evidence="13">
    <name type="scientific">Hymenolepis diminuta</name>
    <name type="common">Rat tapeworm</name>
    <dbReference type="NCBI Taxonomy" id="6216"/>
    <lineage>
        <taxon>Eukaryota</taxon>
        <taxon>Metazoa</taxon>
        <taxon>Spiralia</taxon>
        <taxon>Lophotrochozoa</taxon>
        <taxon>Platyhelminthes</taxon>
        <taxon>Cestoda</taxon>
        <taxon>Eucestoda</taxon>
        <taxon>Cyclophyllidea</taxon>
        <taxon>Hymenolepididae</taxon>
        <taxon>Hymenolepis</taxon>
    </lineage>
</organism>
<dbReference type="EMBL" id="UYSG01010877">
    <property type="protein sequence ID" value="VDL59092.1"/>
    <property type="molecule type" value="Genomic_DNA"/>
</dbReference>
<feature type="compositionally biased region" description="Basic residues" evidence="6">
    <location>
        <begin position="1198"/>
        <end position="1207"/>
    </location>
</feature>
<dbReference type="InterPro" id="IPR010439">
    <property type="entry name" value="MUN_dom"/>
</dbReference>
<keyword evidence="3" id="KW-0863">Zinc-finger</keyword>
<feature type="compositionally biased region" description="Pro residues" evidence="6">
    <location>
        <begin position="518"/>
        <end position="527"/>
    </location>
</feature>
<dbReference type="Pfam" id="PF00168">
    <property type="entry name" value="C2"/>
    <property type="match status" value="2"/>
</dbReference>
<keyword evidence="2" id="KW-0677">Repeat</keyword>
<keyword evidence="1" id="KW-0479">Metal-binding</keyword>
<dbReference type="PROSITE" id="PS00479">
    <property type="entry name" value="ZF_DAG_PE_1"/>
    <property type="match status" value="1"/>
</dbReference>
<reference evidence="13" key="1">
    <citation type="submission" date="2016-04" db="UniProtKB">
        <authorList>
            <consortium name="WormBaseParasite"/>
        </authorList>
    </citation>
    <scope>IDENTIFICATION</scope>
</reference>
<dbReference type="PROSITE" id="PS51258">
    <property type="entry name" value="MHD1"/>
    <property type="match status" value="1"/>
</dbReference>
<feature type="region of interest" description="Disordered" evidence="6">
    <location>
        <begin position="903"/>
        <end position="952"/>
    </location>
</feature>
<dbReference type="Proteomes" id="UP000274504">
    <property type="component" value="Unassembled WGS sequence"/>
</dbReference>
<dbReference type="GO" id="GO:0099525">
    <property type="term" value="P:presynaptic dense core vesicle exocytosis"/>
    <property type="evidence" value="ECO:0007669"/>
    <property type="project" value="TreeGrafter"/>
</dbReference>
<keyword evidence="5" id="KW-0106">Calcium</keyword>
<dbReference type="GO" id="GO:0031594">
    <property type="term" value="C:neuromuscular junction"/>
    <property type="evidence" value="ECO:0007669"/>
    <property type="project" value="TreeGrafter"/>
</dbReference>
<dbReference type="InterPro" id="IPR002219">
    <property type="entry name" value="PKC_DAG/PE"/>
</dbReference>
<dbReference type="InterPro" id="IPR035892">
    <property type="entry name" value="C2_domain_sf"/>
</dbReference>
<dbReference type="PANTHER" id="PTHR10480:SF12">
    <property type="entry name" value="UNC-13, ISOFORM E"/>
    <property type="match status" value="1"/>
</dbReference>
<feature type="compositionally biased region" description="Basic and acidic residues" evidence="6">
    <location>
        <begin position="1013"/>
        <end position="1024"/>
    </location>
</feature>
<evidence type="ECO:0000256" key="2">
    <source>
        <dbReference type="ARBA" id="ARBA00022737"/>
    </source>
</evidence>
<evidence type="ECO:0000313" key="13">
    <source>
        <dbReference type="WBParaSite" id="HDID_0000677601-mRNA-1"/>
    </source>
</evidence>
<feature type="domain" description="C2" evidence="7">
    <location>
        <begin position="1491"/>
        <end position="1617"/>
    </location>
</feature>
<evidence type="ECO:0000256" key="5">
    <source>
        <dbReference type="ARBA" id="ARBA00022837"/>
    </source>
</evidence>
<feature type="region of interest" description="Disordered" evidence="6">
    <location>
        <begin position="624"/>
        <end position="643"/>
    </location>
</feature>
<evidence type="ECO:0000256" key="4">
    <source>
        <dbReference type="ARBA" id="ARBA00022833"/>
    </source>
</evidence>
<feature type="domain" description="Phorbol-ester/DAG-type" evidence="8">
    <location>
        <begin position="1386"/>
        <end position="1436"/>
    </location>
</feature>
<dbReference type="GO" id="GO:0019992">
    <property type="term" value="F:diacylglycerol binding"/>
    <property type="evidence" value="ECO:0007669"/>
    <property type="project" value="InterPro"/>
</dbReference>
<dbReference type="InterPro" id="IPR027080">
    <property type="entry name" value="Unc-13"/>
</dbReference>
<evidence type="ECO:0000313" key="12">
    <source>
        <dbReference type="Proteomes" id="UP000274504"/>
    </source>
</evidence>
<dbReference type="GO" id="GO:0043195">
    <property type="term" value="C:terminal bouton"/>
    <property type="evidence" value="ECO:0007669"/>
    <property type="project" value="TreeGrafter"/>
</dbReference>
<evidence type="ECO:0000313" key="11">
    <source>
        <dbReference type="EMBL" id="VDL59092.1"/>
    </source>
</evidence>
<proteinExistence type="predicted"/>
<dbReference type="PROSITE" id="PS51259">
    <property type="entry name" value="MHD2"/>
    <property type="match status" value="1"/>
</dbReference>
<dbReference type="PANTHER" id="PTHR10480">
    <property type="entry name" value="PROTEIN UNC-13 HOMOLOG"/>
    <property type="match status" value="1"/>
</dbReference>
<dbReference type="PROSITE" id="PS50004">
    <property type="entry name" value="C2"/>
    <property type="match status" value="2"/>
</dbReference>
<dbReference type="GO" id="GO:0035249">
    <property type="term" value="P:synaptic transmission, glutamatergic"/>
    <property type="evidence" value="ECO:0007669"/>
    <property type="project" value="TreeGrafter"/>
</dbReference>
<feature type="domain" description="MHD2" evidence="10">
    <location>
        <begin position="2245"/>
        <end position="2409"/>
    </location>
</feature>
<feature type="compositionally biased region" description="Acidic residues" evidence="6">
    <location>
        <begin position="979"/>
        <end position="1001"/>
    </location>
</feature>
<feature type="compositionally biased region" description="Basic and acidic residues" evidence="6">
    <location>
        <begin position="1139"/>
        <end position="1151"/>
    </location>
</feature>
<feature type="compositionally biased region" description="Acidic residues" evidence="6">
    <location>
        <begin position="1116"/>
        <end position="1138"/>
    </location>
</feature>
<feature type="domain" description="MHD1" evidence="9">
    <location>
        <begin position="2030"/>
        <end position="2175"/>
    </location>
</feature>
<dbReference type="FunFam" id="2.60.40.150:FF:000014">
    <property type="entry name" value="protein unc-13 homolog B"/>
    <property type="match status" value="1"/>
</dbReference>
<dbReference type="SUPFAM" id="SSF49562">
    <property type="entry name" value="C2 domain (Calcium/lipid-binding domain, CaLB)"/>
    <property type="match status" value="2"/>
</dbReference>
<evidence type="ECO:0000259" key="7">
    <source>
        <dbReference type="PROSITE" id="PS50004"/>
    </source>
</evidence>
<dbReference type="GO" id="GO:0005543">
    <property type="term" value="F:phospholipid binding"/>
    <property type="evidence" value="ECO:0007669"/>
    <property type="project" value="InterPro"/>
</dbReference>
<feature type="compositionally biased region" description="Low complexity" evidence="6">
    <location>
        <begin position="2604"/>
        <end position="2624"/>
    </location>
</feature>
<dbReference type="WBParaSite" id="HDID_0000677601-mRNA-1">
    <property type="protein sequence ID" value="HDID_0000677601-mRNA-1"/>
    <property type="gene ID" value="HDID_0000677601"/>
</dbReference>
<feature type="region of interest" description="Disordered" evidence="6">
    <location>
        <begin position="973"/>
        <end position="1035"/>
    </location>
</feature>
<feature type="domain" description="C2" evidence="7">
    <location>
        <begin position="2424"/>
        <end position="2551"/>
    </location>
</feature>
<dbReference type="GO" id="GO:0005516">
    <property type="term" value="F:calmodulin binding"/>
    <property type="evidence" value="ECO:0007669"/>
    <property type="project" value="TreeGrafter"/>
</dbReference>
<feature type="compositionally biased region" description="Polar residues" evidence="6">
    <location>
        <begin position="629"/>
        <end position="640"/>
    </location>
</feature>
<keyword evidence="4" id="KW-0862">Zinc</keyword>
<dbReference type="GO" id="GO:0030672">
    <property type="term" value="C:synaptic vesicle membrane"/>
    <property type="evidence" value="ECO:0007669"/>
    <property type="project" value="TreeGrafter"/>
</dbReference>
<name>A0A158QE25_HYMDI</name>
<dbReference type="GO" id="GO:0005509">
    <property type="term" value="F:calcium ion binding"/>
    <property type="evidence" value="ECO:0007669"/>
    <property type="project" value="InterPro"/>
</dbReference>
<feature type="compositionally biased region" description="Acidic residues" evidence="6">
    <location>
        <begin position="1165"/>
        <end position="1188"/>
    </location>
</feature>
<dbReference type="GO" id="GO:0061789">
    <property type="term" value="P:dense core granule priming"/>
    <property type="evidence" value="ECO:0007669"/>
    <property type="project" value="TreeGrafter"/>
</dbReference>
<evidence type="ECO:0000256" key="1">
    <source>
        <dbReference type="ARBA" id="ARBA00022723"/>
    </source>
</evidence>
<dbReference type="InterPro" id="IPR014770">
    <property type="entry name" value="Munc13_1"/>
</dbReference>
<dbReference type="Gene3D" id="1.20.58.1100">
    <property type="match status" value="1"/>
</dbReference>
<dbReference type="Pfam" id="PF00130">
    <property type="entry name" value="C1_1"/>
    <property type="match status" value="1"/>
</dbReference>
<protein>
    <submittedName>
        <fullName evidence="13">SH2 domain-containing protein</fullName>
    </submittedName>
</protein>
<sequence length="2624" mass="296435">MEDYGSNNGVIDREPLVSYRDLGDIRFQRDIPQASSSSRRQFPLRWQRNSPANINLGGSYQILRPPPSNGFAHYSRMLSDPDVFYQDGPCDTFCCWQDRRQPIMDDYEWYDGPAYDGEYEPEWHQPRSFDRQERRPHRLPSNHLQLPSGDYGCWSDTGMPPAVRTLDSVKRWSSWDRHGEAADHFYDNLNYINGNRYFTDDQSTDEWPLDSSCTFQGPAGPFSPTSKQNTHPYPIMSMDYQTSDSETARYLPDHPFTTYTRGMMNDDSTSTTTASLKFSKTSTHPTATLSQKVSGGMRLYSSIRAGTITKCRMIEGNREQEVQSRRSPLQDGLIGRALGSAHLLSSQISGQADPLTIDEIICAMVGRVTHRAEVELCLVVPSRLMRATNFGDQVGQWCSCDSDYEVDTKIISFDHSRRFSPIGASFHLDASSPSAEKPSLALSRSSSPCIRRKSEDAYDMNVLNGQLSSENLQASAEAAVADQLPPGAHPVDLRSATTTPPPADTPFHLLQRLLDSPAPSPTSPPPSSLHEGGPRPSPTPSPTATSAVVTKQSPPSRQHHLQVPIDGARLIPLSPTVILRQVETEKRPPDVVKEVVKNEEPPEPQVVEEGPKLNVKQLSKPEVAVDSRQPVTTNVSQAQATEVPEPQLSTKFFTDTLSAQLKSTTNALSSGLMSLFKDTAQSASNSTNLNSSRAAQLRRSFSTKSAVGFGQEVDLAYPNSHDTYLKSAKVIPNHGATPQQEEAILKILRPSRSQDKETMIKEQDYEASLREYSKFSASVSQLFDSTSLNNIVAAVEKEPPVSQEEQLRRLRIRAGLAESNLHDYYTQSYQHQQNKASQNHISFTGSMPALNTQSLPKSGNMFGSFISRAQNAASGLMKQVNVVAEAARQVVSEAQAMIVVDEKPQQPHPQSQTQPQLQRQFSTKIHSDQRSLSHPESNLPELTPPAPDEVKDNDELFSEFVYEDERRLARRAWGHSTSMEEDQDYDQTGSFEDEEVEDDERDQWIKPQPHPGKSRDDEITGNERNEDEEWLSSRNKEERAAIRARDGMLMAAVTGIRDPMMNGQSFYEDEDDYSDQHEGDLHHQNEERNGQSTWDEERENEIRTHIQRRHQKLQELSEEEDDFQSGYFEEEIGDEEEREGDHHDVKYSHRQDQHHRSHKKRSFETNEDEDGQSGWDEDEIGSDEEMGSDEYYSNKQDHKTRRHRHKQNSLTSSEAMRMVPPPEDERRDKLEDRVKEDIGQKRQNRDGDTNRRSSLLQTRLESLKSTSNIAIEAKQPLARKRWFDAFDHVCRQLNESGVLPKKKTGDNHFSFYNINSMPDFKLKKKPFSLVSDLVGEDFTMAVQKRNMGTASANLITRQSINDEELKQHVYKKTLQALLYPISSDTPHNFQVWSATSPTYCYECEGMLWGLARQGLRCTECGVKCHEKCRELLNADCLQRAAEKSVKHGAEDRTQSIKQAMSSLMRQRIRTKPELFDLVGKVFKVADAHKQNLQQAQKSILDGTSQWSAKIAITVKCAQGLIGKDKTGTSDPYVTVQVGKVKKRTKTVPQELNPVWNEKFYFECHNGTDRIKIRVWDEDNDLRSKLRSKLTSESDDFLGQTIIDVRTLSGEMDVWYNLGTKPLALKARDVVLSFCCLQKRTDKSAVSGAIRLHISVEIKGEEKVAPYYVQYTCLHESYLQMKVGFWGMTGKTCPNSLPYIWRFTECLPNIFYYLCETNKKNGEPEVKIPEAKGDDSWKVYFDSPAQEIITEFAIRYGIESMYQAMTHFSCLTTKFMCTGVPATMSCLLANINAFYAHTSASSNQTASERFSASNFGKEKFVKLLDQLHNSLRISLSMYRNCFPASQPDKLQDLKSTVDLLTSITFFRMKVQELTSPPRASQVVKECAQACMQTTYQFLYDNCNDLYSRQFQASYIPCYEAGPSLKSLDFWHRLIALLVSVIEEDKTTYAAVINQPKKGKIAVRCKLTAPSRLKAESSTSRTTKPDNFQTPEVARLDMFIVASFCNGLSRLFPQEANMGLISAYCMWTRLSDDLAPALEQHASMSNRYCKTSDYMNLCFKVKWFYNTHISEVPELKNVVPSYPSWFEPFVMQWLNENDEISMDFLRNAYQRDKKDGFHRSSGQALFSNSVVDTVGKVLLTYAEVVKADFGHWVESQETACILMNNIQQCRVQLEKVYESMGGDQSLKEDTKVVMHDLQQMLNDAIDVMAEKYSVALKPPVVNKVIEVNKLLHQISSNSKANIESEADLILRPLMDHFETSLSVYADICEKTVLKRILKELWKITMYTFEKQIVLPPVSDPSALFLNLSIPSNATAKLTSVSQTLLSNVSSQLPNNKLLQEMSKETSSMTLKNLNQRHCQIMDIALDAIKSYFHAGGSGLKNNYLEKSPEFLSLQHALSLYTQSTDTLIKNFVNTQKSQDKPAVEDSVGELSIQVDLFRHPSHGEHKVTVSILSANNLKWVTNGTFRPFVEVYIVGPLLADKKRKFATKSKTGVWSPTFNETVTFMLGAGSEPESYELHMCAKDYCFGRADRLIGLTVLQLRDLTASTDTLGLGTSGACACWCALGRRLQLDESGWTILRILSQRPSDEVAREFVRLKSEARGNDDSGSSASGVTATSAPSTLRRSK</sequence>
<gene>
    <name evidence="11" type="ORF">HDID_LOCUS6774</name>
</gene>
<dbReference type="STRING" id="6216.A0A158QE25"/>
<feature type="region of interest" description="Disordered" evidence="6">
    <location>
        <begin position="2597"/>
        <end position="2624"/>
    </location>
</feature>
<dbReference type="PROSITE" id="PS50081">
    <property type="entry name" value="ZF_DAG_PE_2"/>
    <property type="match status" value="1"/>
</dbReference>
<feature type="compositionally biased region" description="Basic and acidic residues" evidence="6">
    <location>
        <begin position="1074"/>
        <end position="1089"/>
    </location>
</feature>
<dbReference type="SMART" id="SM01145">
    <property type="entry name" value="DUF1041"/>
    <property type="match status" value="1"/>
</dbReference>
<dbReference type="InterPro" id="IPR046349">
    <property type="entry name" value="C1-like_sf"/>
</dbReference>
<accession>A0A158QE25</accession>
<dbReference type="CDD" id="cd04027">
    <property type="entry name" value="C2B_Munc13"/>
    <property type="match status" value="1"/>
</dbReference>
<evidence type="ECO:0000256" key="6">
    <source>
        <dbReference type="SAM" id="MobiDB-lite"/>
    </source>
</evidence>
<feature type="region of interest" description="Disordered" evidence="6">
    <location>
        <begin position="484"/>
        <end position="562"/>
    </location>
</feature>
<feature type="region of interest" description="Disordered" evidence="6">
    <location>
        <begin position="1060"/>
        <end position="1254"/>
    </location>
</feature>
<dbReference type="GO" id="GO:0098831">
    <property type="term" value="C:presynaptic active zone cytoplasmic component"/>
    <property type="evidence" value="ECO:0007669"/>
    <property type="project" value="TreeGrafter"/>
</dbReference>
<dbReference type="SMART" id="SM00109">
    <property type="entry name" value="C1"/>
    <property type="match status" value="1"/>
</dbReference>
<dbReference type="FunFam" id="3.30.60.20:FF:000037">
    <property type="entry name" value="RAS guanyl releasing protein 4"/>
    <property type="match status" value="1"/>
</dbReference>
<dbReference type="PRINTS" id="PR00360">
    <property type="entry name" value="C2DOMAIN"/>
</dbReference>
<dbReference type="GO" id="GO:0042734">
    <property type="term" value="C:presynaptic membrane"/>
    <property type="evidence" value="ECO:0007669"/>
    <property type="project" value="TreeGrafter"/>
</dbReference>
<dbReference type="InterPro" id="IPR037302">
    <property type="entry name" value="Unc-13_C2B"/>
</dbReference>
<feature type="compositionally biased region" description="Low complexity" evidence="6">
    <location>
        <begin position="908"/>
        <end position="920"/>
    </location>
</feature>
<evidence type="ECO:0000256" key="3">
    <source>
        <dbReference type="ARBA" id="ARBA00022771"/>
    </source>
</evidence>
<dbReference type="SUPFAM" id="SSF57889">
    <property type="entry name" value="Cysteine-rich domain"/>
    <property type="match status" value="1"/>
</dbReference>
<dbReference type="GO" id="GO:0017075">
    <property type="term" value="F:syntaxin-1 binding"/>
    <property type="evidence" value="ECO:0007669"/>
    <property type="project" value="TreeGrafter"/>
</dbReference>
<dbReference type="Gene3D" id="3.30.60.20">
    <property type="match status" value="1"/>
</dbReference>
<dbReference type="InterPro" id="IPR014772">
    <property type="entry name" value="Munc13_dom-2"/>
</dbReference>
<dbReference type="GO" id="GO:0016082">
    <property type="term" value="P:synaptic vesicle priming"/>
    <property type="evidence" value="ECO:0007669"/>
    <property type="project" value="TreeGrafter"/>
</dbReference>